<accession>A0A9D3YP71</accession>
<name>A0A9D3YP71_DREPO</name>
<protein>
    <submittedName>
        <fullName evidence="1">Uncharacterized protein</fullName>
    </submittedName>
</protein>
<keyword evidence="2" id="KW-1185">Reference proteome</keyword>
<organism evidence="1 2">
    <name type="scientific">Dreissena polymorpha</name>
    <name type="common">Zebra mussel</name>
    <name type="synonym">Mytilus polymorpha</name>
    <dbReference type="NCBI Taxonomy" id="45954"/>
    <lineage>
        <taxon>Eukaryota</taxon>
        <taxon>Metazoa</taxon>
        <taxon>Spiralia</taxon>
        <taxon>Lophotrochozoa</taxon>
        <taxon>Mollusca</taxon>
        <taxon>Bivalvia</taxon>
        <taxon>Autobranchia</taxon>
        <taxon>Heteroconchia</taxon>
        <taxon>Euheterodonta</taxon>
        <taxon>Imparidentia</taxon>
        <taxon>Neoheterodontei</taxon>
        <taxon>Myida</taxon>
        <taxon>Dreissenoidea</taxon>
        <taxon>Dreissenidae</taxon>
        <taxon>Dreissena</taxon>
    </lineage>
</organism>
<proteinExistence type="predicted"/>
<reference evidence="1" key="2">
    <citation type="submission" date="2020-11" db="EMBL/GenBank/DDBJ databases">
        <authorList>
            <person name="McCartney M.A."/>
            <person name="Auch B."/>
            <person name="Kono T."/>
            <person name="Mallez S."/>
            <person name="Becker A."/>
            <person name="Gohl D.M."/>
            <person name="Silverstein K.A.T."/>
            <person name="Koren S."/>
            <person name="Bechman K.B."/>
            <person name="Herman A."/>
            <person name="Abrahante J.E."/>
            <person name="Garbe J."/>
        </authorList>
    </citation>
    <scope>NUCLEOTIDE SEQUENCE</scope>
    <source>
        <strain evidence="1">Duluth1</strain>
        <tissue evidence="1">Whole animal</tissue>
    </source>
</reference>
<sequence>MVDIERQSEAITETSFNTLPVDEQLYILINSWPTLKTFLKPICLQNFTSLRSIVDGCCTVWTGHVSCS</sequence>
<comment type="caution">
    <text evidence="1">The sequence shown here is derived from an EMBL/GenBank/DDBJ whole genome shotgun (WGS) entry which is preliminary data.</text>
</comment>
<dbReference type="Proteomes" id="UP000828390">
    <property type="component" value="Unassembled WGS sequence"/>
</dbReference>
<gene>
    <name evidence="1" type="ORF">DPMN_077741</name>
</gene>
<dbReference type="AlphaFoldDB" id="A0A9D3YP71"/>
<dbReference type="EMBL" id="JAIWYP010000015">
    <property type="protein sequence ID" value="KAH3702715.1"/>
    <property type="molecule type" value="Genomic_DNA"/>
</dbReference>
<evidence type="ECO:0000313" key="2">
    <source>
        <dbReference type="Proteomes" id="UP000828390"/>
    </source>
</evidence>
<reference evidence="1" key="1">
    <citation type="journal article" date="2019" name="bioRxiv">
        <title>The Genome of the Zebra Mussel, Dreissena polymorpha: A Resource for Invasive Species Research.</title>
        <authorList>
            <person name="McCartney M.A."/>
            <person name="Auch B."/>
            <person name="Kono T."/>
            <person name="Mallez S."/>
            <person name="Zhang Y."/>
            <person name="Obille A."/>
            <person name="Becker A."/>
            <person name="Abrahante J.E."/>
            <person name="Garbe J."/>
            <person name="Badalamenti J.P."/>
            <person name="Herman A."/>
            <person name="Mangelson H."/>
            <person name="Liachko I."/>
            <person name="Sullivan S."/>
            <person name="Sone E.D."/>
            <person name="Koren S."/>
            <person name="Silverstein K.A.T."/>
            <person name="Beckman K.B."/>
            <person name="Gohl D.M."/>
        </authorList>
    </citation>
    <scope>NUCLEOTIDE SEQUENCE</scope>
    <source>
        <strain evidence="1">Duluth1</strain>
        <tissue evidence="1">Whole animal</tissue>
    </source>
</reference>
<evidence type="ECO:0000313" key="1">
    <source>
        <dbReference type="EMBL" id="KAH3702715.1"/>
    </source>
</evidence>